<dbReference type="InterPro" id="IPR016160">
    <property type="entry name" value="Ald_DH_CS_CYS"/>
</dbReference>
<comment type="pathway">
    <text evidence="1">Amino-acid degradation; L-proline degradation into L-glutamate; L-glutamate from L-proline: step 2/2.</text>
</comment>
<dbReference type="GO" id="GO:0003700">
    <property type="term" value="F:DNA-binding transcription factor activity"/>
    <property type="evidence" value="ECO:0007669"/>
    <property type="project" value="InterPro"/>
</dbReference>
<dbReference type="Gene3D" id="3.20.20.220">
    <property type="match status" value="1"/>
</dbReference>
<dbReference type="GO" id="GO:0003842">
    <property type="term" value="F:L-glutamate gamma-semialdehyde dehydrogenase activity"/>
    <property type="evidence" value="ECO:0007669"/>
    <property type="project" value="UniProtKB-EC"/>
</dbReference>
<dbReference type="NCBIfam" id="NF002852">
    <property type="entry name" value="PRK03137.1"/>
    <property type="match status" value="1"/>
</dbReference>
<dbReference type="PROSITE" id="PS00687">
    <property type="entry name" value="ALDEHYDE_DEHYDR_GLU"/>
    <property type="match status" value="1"/>
</dbReference>
<evidence type="ECO:0000256" key="8">
    <source>
        <dbReference type="PIRSR" id="PIRSR000197-1"/>
    </source>
</evidence>
<dbReference type="NCBIfam" id="TIGR01237">
    <property type="entry name" value="D1pyr5carbox2"/>
    <property type="match status" value="1"/>
</dbReference>
<comment type="catalytic activity">
    <reaction evidence="6">
        <text>L-glutamate 5-semialdehyde + NAD(+) + H2O = L-glutamate + NADH + 2 H(+)</text>
        <dbReference type="Rhea" id="RHEA:30235"/>
        <dbReference type="ChEBI" id="CHEBI:15377"/>
        <dbReference type="ChEBI" id="CHEBI:15378"/>
        <dbReference type="ChEBI" id="CHEBI:29985"/>
        <dbReference type="ChEBI" id="CHEBI:57540"/>
        <dbReference type="ChEBI" id="CHEBI:57945"/>
        <dbReference type="ChEBI" id="CHEBI:58066"/>
        <dbReference type="EC" id="1.2.1.88"/>
    </reaction>
</comment>
<dbReference type="InterPro" id="IPR015590">
    <property type="entry name" value="Aldehyde_DH_dom"/>
</dbReference>
<evidence type="ECO:0000259" key="14">
    <source>
        <dbReference type="Pfam" id="PF18083"/>
    </source>
</evidence>
<sequence>MSGFDREARIQTIGRALFAGIDRSEPLLGTPAWFDDQLMGFTMSNPALKVQLFRFIDALPLLKNSESISQHLREYLGEQRELMPWIVRAGLPWIPSRGLAGRFLAWSARWNAERLARRFIAGTNVAEAVAAVAGMRQRSLAFTIDLLGEATITEPEADAVAQQYHELLDGLSTTVNSWPTIEAIDRDHDRAIPRVNVSVKLSALYSQFDPIDPVGTARVVNSRLRPILRQAKQLGAFVNFDMEQYSFKDVTLKIFRDLLMEPEFRDWPDVGIAMQAYLRDTEADLHALGQWAKSRGTPVWIRLVKGAYWDYETVIAAQNDWMVPVFTEKWQSDASFERCGRYLMENWRWLRPAFGSHNLRSIAAMMAAAEEFGVPENAYEFQMLYGMADRIASSLQSLRRRVRIYTPYGQLLPGMAYLVRRLLENTSNESFLRAGFHDHLPEEELLMNPQARAELRNGSESRNGHAAAATSAASHTPATVVAERPFTNEPPIDFSREANQQRMQAALDQVRGQLGRGYPLSIGGKPVETGAWIESVNPSHARQLVGQVAAAGPSHTLQAIETAKRAFDSWRDTDVEVRAEILRKAAAIIRQRRFELAAWITLESAKPWRESDGDVAEAIDFLEYYATGMERLAHSRHRNLPGEANETFYEPRGVAVVIAPWNFPLAILTGMVSAALVTGNTVIMKPAEQSPVIAALLQRILEEAGVPAGVVNYLPGVGEVIGPILVQHPDVALIAFTGSLGVGLAINKLAGETPQGQLHIKKVIAELGGKNAMIVDGDADLDEAVKGVVDSAFGFAGQKCSAGSRAIVLEPIYDRFVERLVEATKALTVAPADEPGCGVPPVIDAEARNRILKMIEVGKSEAKLAFGGDVGELANEGFYVAPHVFVDVPPNASLAQDEIFGPVLAVTKAANLDEALAIANGTRFALTGGIFSRSPQNIATVKRKFRVGNLYVNRKITGALVDRQPFGGFRLSGIGSKAGGPDYLLQFLLPRTITENTLRRGFAPEVMTD</sequence>
<dbReference type="EMBL" id="LR586016">
    <property type="protein sequence ID" value="VIP03921.1"/>
    <property type="molecule type" value="Genomic_DNA"/>
</dbReference>
<keyword evidence="3 10" id="KW-0560">Oxidoreductase</keyword>
<dbReference type="InterPro" id="IPR050485">
    <property type="entry name" value="Proline_metab_enzyme"/>
</dbReference>
<evidence type="ECO:0000259" key="12">
    <source>
        <dbReference type="Pfam" id="PF00171"/>
    </source>
</evidence>
<dbReference type="Pfam" id="PF00171">
    <property type="entry name" value="Aldedh"/>
    <property type="match status" value="1"/>
</dbReference>
<dbReference type="InterPro" id="IPR029041">
    <property type="entry name" value="FAD-linked_oxidoreductase-like"/>
</dbReference>
<feature type="domain" description="Proline utilization A N-terminal" evidence="14">
    <location>
        <begin position="7"/>
        <end position="119"/>
    </location>
</feature>
<dbReference type="AlphaFoldDB" id="A0A6C2YRD8"/>
<dbReference type="GO" id="GO:0010133">
    <property type="term" value="P:L-proline catabolic process to L-glutamate"/>
    <property type="evidence" value="ECO:0007669"/>
    <property type="project" value="InterPro"/>
</dbReference>
<evidence type="ECO:0000256" key="4">
    <source>
        <dbReference type="ARBA" id="ARBA00023027"/>
    </source>
</evidence>
<keyword evidence="16" id="KW-1185">Reference proteome</keyword>
<dbReference type="Gene3D" id="3.40.605.10">
    <property type="entry name" value="Aldehyde Dehydrogenase, Chain A, domain 1"/>
    <property type="match status" value="1"/>
</dbReference>
<feature type="compositionally biased region" description="Low complexity" evidence="11">
    <location>
        <begin position="465"/>
        <end position="477"/>
    </location>
</feature>
<evidence type="ECO:0000256" key="1">
    <source>
        <dbReference type="ARBA" id="ARBA00004786"/>
    </source>
</evidence>
<organism evidence="15">
    <name type="scientific">Tuwongella immobilis</name>
    <dbReference type="NCBI Taxonomy" id="692036"/>
    <lineage>
        <taxon>Bacteria</taxon>
        <taxon>Pseudomonadati</taxon>
        <taxon>Planctomycetota</taxon>
        <taxon>Planctomycetia</taxon>
        <taxon>Gemmatales</taxon>
        <taxon>Gemmataceae</taxon>
        <taxon>Tuwongella</taxon>
    </lineage>
</organism>
<evidence type="ECO:0000256" key="2">
    <source>
        <dbReference type="ARBA" id="ARBA00012884"/>
    </source>
</evidence>
<dbReference type="SUPFAM" id="SSF53720">
    <property type="entry name" value="ALDH-like"/>
    <property type="match status" value="1"/>
</dbReference>
<dbReference type="FunFam" id="3.40.309.10:FF:000005">
    <property type="entry name" value="1-pyrroline-5-carboxylate dehydrogenase 1"/>
    <property type="match status" value="1"/>
</dbReference>
<evidence type="ECO:0000256" key="6">
    <source>
        <dbReference type="ARBA" id="ARBA00048142"/>
    </source>
</evidence>
<dbReference type="InterPro" id="IPR016163">
    <property type="entry name" value="Ald_DH_C"/>
</dbReference>
<evidence type="ECO:0000259" key="13">
    <source>
        <dbReference type="Pfam" id="PF01619"/>
    </source>
</evidence>
<dbReference type="CDD" id="cd07124">
    <property type="entry name" value="ALDH_PutA-P5CDH-RocA"/>
    <property type="match status" value="1"/>
</dbReference>
<reference evidence="15" key="1">
    <citation type="submission" date="2019-04" db="EMBL/GenBank/DDBJ databases">
        <authorList>
            <consortium name="Science for Life Laboratories"/>
        </authorList>
    </citation>
    <scope>NUCLEOTIDE SEQUENCE</scope>
    <source>
        <strain evidence="15">MBLW1</strain>
    </source>
</reference>
<evidence type="ECO:0000256" key="5">
    <source>
        <dbReference type="ARBA" id="ARBA00032259"/>
    </source>
</evidence>
<dbReference type="Pfam" id="PF01619">
    <property type="entry name" value="Pro_dh"/>
    <property type="match status" value="1"/>
</dbReference>
<dbReference type="PANTHER" id="PTHR42862">
    <property type="entry name" value="DELTA-1-PYRROLINE-5-CARBOXYLATE DEHYDROGENASE 1, ISOFORM A-RELATED"/>
    <property type="match status" value="1"/>
</dbReference>
<dbReference type="InterPro" id="IPR002872">
    <property type="entry name" value="Proline_DH_dom"/>
</dbReference>
<proteinExistence type="inferred from homology"/>
<evidence type="ECO:0000256" key="11">
    <source>
        <dbReference type="SAM" id="MobiDB-lite"/>
    </source>
</evidence>
<dbReference type="EC" id="1.2.1.88" evidence="2"/>
<evidence type="ECO:0000313" key="15">
    <source>
        <dbReference type="EMBL" id="VIP03921.1"/>
    </source>
</evidence>
<feature type="domain" description="Proline dehydrogenase" evidence="13">
    <location>
        <begin position="131"/>
        <end position="433"/>
    </location>
</feature>
<dbReference type="InterPro" id="IPR016161">
    <property type="entry name" value="Ald_DH/histidinol_DH"/>
</dbReference>
<dbReference type="GO" id="GO:0009898">
    <property type="term" value="C:cytoplasmic side of plasma membrane"/>
    <property type="evidence" value="ECO:0007669"/>
    <property type="project" value="TreeGrafter"/>
</dbReference>
<dbReference type="Pfam" id="PF18083">
    <property type="entry name" value="PutA_N"/>
    <property type="match status" value="1"/>
</dbReference>
<comment type="similarity">
    <text evidence="7">Belongs to the aldehyde dehydrogenase family. RocA subfamily.</text>
</comment>
<feature type="active site" evidence="8">
    <location>
        <position position="800"/>
    </location>
</feature>
<evidence type="ECO:0000256" key="10">
    <source>
        <dbReference type="RuleBase" id="RU003345"/>
    </source>
</evidence>
<dbReference type="InterPro" id="IPR025703">
    <property type="entry name" value="Bifunct_PutA"/>
</dbReference>
<dbReference type="PIRSF" id="PIRSF000197">
    <property type="entry name" value="Bifunct_PutA"/>
    <property type="match status" value="1"/>
</dbReference>
<gene>
    <name evidence="15" type="ORF">GMBLW1_00390</name>
</gene>
<feature type="region of interest" description="Disordered" evidence="11">
    <location>
        <begin position="456"/>
        <end position="477"/>
    </location>
</feature>
<name>A0A6C2YRD8_9BACT</name>
<dbReference type="InterPro" id="IPR041514">
    <property type="entry name" value="PutA_N"/>
</dbReference>
<dbReference type="InParanoid" id="A0A6C2YRD8"/>
<dbReference type="SUPFAM" id="SSF51730">
    <property type="entry name" value="FAD-linked oxidoreductase"/>
    <property type="match status" value="1"/>
</dbReference>
<protein>
    <recommendedName>
        <fullName evidence="5">L-glutamate gamma-semialdehyde dehydrogenase</fullName>
        <ecNumber evidence="2">1.2.1.88</ecNumber>
    </recommendedName>
    <alternativeName>
        <fullName evidence="5">L-glutamate gamma-semialdehyde dehydrogenase</fullName>
    </alternativeName>
</protein>
<evidence type="ECO:0000256" key="9">
    <source>
        <dbReference type="PROSITE-ProRule" id="PRU10007"/>
    </source>
</evidence>
<dbReference type="PROSITE" id="PS00070">
    <property type="entry name" value="ALDEHYDE_DEHYDR_CYS"/>
    <property type="match status" value="1"/>
</dbReference>
<feature type="domain" description="Aldehyde dehydrogenase" evidence="12">
    <location>
        <begin position="533"/>
        <end position="992"/>
    </location>
</feature>
<dbReference type="GO" id="GO:0004657">
    <property type="term" value="F:proline dehydrogenase activity"/>
    <property type="evidence" value="ECO:0007669"/>
    <property type="project" value="InterPro"/>
</dbReference>
<evidence type="ECO:0000256" key="7">
    <source>
        <dbReference type="ARBA" id="ARBA00061617"/>
    </source>
</evidence>
<evidence type="ECO:0000256" key="3">
    <source>
        <dbReference type="ARBA" id="ARBA00023002"/>
    </source>
</evidence>
<dbReference type="InterPro" id="IPR005932">
    <property type="entry name" value="RocA"/>
</dbReference>
<dbReference type="FunFam" id="3.40.605.10:FF:000045">
    <property type="entry name" value="1-pyrroline-5-carboxylate dehydrogenase 1"/>
    <property type="match status" value="1"/>
</dbReference>
<accession>A0A6C2YRD8</accession>
<dbReference type="RefSeq" id="WP_162659065.1">
    <property type="nucleotide sequence ID" value="NZ_LR593887.1"/>
</dbReference>
<dbReference type="FunCoup" id="A0A6C2YRD8">
    <property type="interactions" value="205"/>
</dbReference>
<feature type="active site" evidence="8 9">
    <location>
        <position position="766"/>
    </location>
</feature>
<dbReference type="InterPro" id="IPR029510">
    <property type="entry name" value="Ald_DH_CS_GLU"/>
</dbReference>
<evidence type="ECO:0000313" key="16">
    <source>
        <dbReference type="Proteomes" id="UP000464378"/>
    </source>
</evidence>
<dbReference type="EMBL" id="LR593887">
    <property type="protein sequence ID" value="VTS05209.1"/>
    <property type="molecule type" value="Genomic_DNA"/>
</dbReference>
<dbReference type="InterPro" id="IPR016162">
    <property type="entry name" value="Ald_DH_N"/>
</dbReference>
<dbReference type="Gene3D" id="3.40.309.10">
    <property type="entry name" value="Aldehyde Dehydrogenase, Chain A, domain 2"/>
    <property type="match status" value="1"/>
</dbReference>
<keyword evidence="4" id="KW-0520">NAD</keyword>
<dbReference type="PANTHER" id="PTHR42862:SF1">
    <property type="entry name" value="DELTA-1-PYRROLINE-5-CARBOXYLATE DEHYDROGENASE 2, ISOFORM A-RELATED"/>
    <property type="match status" value="1"/>
</dbReference>
<dbReference type="KEGG" id="tim:GMBLW1_00390"/>
<dbReference type="Proteomes" id="UP000464378">
    <property type="component" value="Chromosome"/>
</dbReference>